<dbReference type="InterPro" id="IPR011992">
    <property type="entry name" value="EF-hand-dom_pair"/>
</dbReference>
<organism evidence="2">
    <name type="scientific">Noctiluca scintillans</name>
    <name type="common">Sea sparkle</name>
    <name type="synonym">Red tide dinoflagellate</name>
    <dbReference type="NCBI Taxonomy" id="2966"/>
    <lineage>
        <taxon>Eukaryota</taxon>
        <taxon>Sar</taxon>
        <taxon>Alveolata</taxon>
        <taxon>Dinophyceae</taxon>
        <taxon>Noctilucales</taxon>
        <taxon>Noctilucaceae</taxon>
        <taxon>Noctiluca</taxon>
    </lineage>
</organism>
<dbReference type="AlphaFoldDB" id="A0A7S1F7Y1"/>
<protein>
    <recommendedName>
        <fullName evidence="3">EF-hand domain-containing protein</fullName>
    </recommendedName>
</protein>
<proteinExistence type="predicted"/>
<evidence type="ECO:0000313" key="2">
    <source>
        <dbReference type="EMBL" id="CAD8848207.1"/>
    </source>
</evidence>
<reference evidence="2" key="1">
    <citation type="submission" date="2021-01" db="EMBL/GenBank/DDBJ databases">
        <authorList>
            <person name="Corre E."/>
            <person name="Pelletier E."/>
            <person name="Niang G."/>
            <person name="Scheremetjew M."/>
            <person name="Finn R."/>
            <person name="Kale V."/>
            <person name="Holt S."/>
            <person name="Cochrane G."/>
            <person name="Meng A."/>
            <person name="Brown T."/>
            <person name="Cohen L."/>
        </authorList>
    </citation>
    <scope>NUCLEOTIDE SEQUENCE</scope>
</reference>
<evidence type="ECO:0000256" key="1">
    <source>
        <dbReference type="SAM" id="MobiDB-lite"/>
    </source>
</evidence>
<dbReference type="EMBL" id="HBFQ01032062">
    <property type="protein sequence ID" value="CAD8848207.1"/>
    <property type="molecule type" value="Transcribed_RNA"/>
</dbReference>
<dbReference type="SUPFAM" id="SSF47473">
    <property type="entry name" value="EF-hand"/>
    <property type="match status" value="1"/>
</dbReference>
<dbReference type="PANTHER" id="PTHR38150:SF1">
    <property type="entry name" value="PFU DOMAIN-CONTAINING PROTEIN"/>
    <property type="match status" value="1"/>
</dbReference>
<feature type="compositionally biased region" description="Basic and acidic residues" evidence="1">
    <location>
        <begin position="190"/>
        <end position="205"/>
    </location>
</feature>
<feature type="compositionally biased region" description="Basic residues" evidence="1">
    <location>
        <begin position="238"/>
        <end position="247"/>
    </location>
</feature>
<dbReference type="PANTHER" id="PTHR38150">
    <property type="entry name" value="EF-HAND DOMAIN-CONTAINING PROTEIN"/>
    <property type="match status" value="1"/>
</dbReference>
<evidence type="ECO:0008006" key="3">
    <source>
        <dbReference type="Google" id="ProtNLM"/>
    </source>
</evidence>
<sequence length="481" mass="55315">MSPIKHEQFGAFDVALTVGVPTVLPGLDDTLYRDAEARRERQWRREEEAWARSEEQRRLRIGRTSRSYCLSRLERELSEAFQQCGSPGDGSQRRIPKERLAVVLEKLGFLCGAAEESFCAKLALLLDKDYTGYVFFDSLFSFLSRVLDREDQPDWRPEHMSLEEECYFDLERQLSKAFCKFQAHRLSRPKVERQRAETSCRDSPHSPRSASPARTDWRHSAQTPRSSSSGGPHSSHSTPRRVARSARRVLSETSCRGGSRGEVLSRNEVLFHQAALVARHNAELEEEGKIVKMQEEMRECTFTPKITSTRRCLPTNQPRNFDTAVARMRSAHRRRQERREEFERIPCGENYDRLRRLKTAPFSCYYDKGSARAPALLFVDVNVGHGKSGRIGVHEGDDFRELAVNFGKAFQLDRNVVFKLEEMLQEVYSEHRRRSVVAGQGDVCYSEEELIEAEHLTEPDEALSVGRQFHAFALRPQAQTE</sequence>
<accession>A0A7S1F7Y1</accession>
<feature type="region of interest" description="Disordered" evidence="1">
    <location>
        <begin position="190"/>
        <end position="260"/>
    </location>
</feature>
<feature type="compositionally biased region" description="Low complexity" evidence="1">
    <location>
        <begin position="223"/>
        <end position="237"/>
    </location>
</feature>
<name>A0A7S1F7Y1_NOCSC</name>
<gene>
    <name evidence="2" type="ORF">NSCI0253_LOCUS22557</name>
</gene>